<dbReference type="PANTHER" id="PTHR43762">
    <property type="entry name" value="L-GULONOLACTONE OXIDASE"/>
    <property type="match status" value="1"/>
</dbReference>
<accession>A0ABV6M371</accession>
<dbReference type="SUPFAM" id="SSF56176">
    <property type="entry name" value="FAD-binding/transporter-associated domain-like"/>
    <property type="match status" value="1"/>
</dbReference>
<feature type="domain" description="FAD-binding PCMH-type" evidence="2">
    <location>
        <begin position="17"/>
        <end position="181"/>
    </location>
</feature>
<dbReference type="InterPro" id="IPR007173">
    <property type="entry name" value="ALO_C"/>
</dbReference>
<keyword evidence="4" id="KW-1185">Reference proteome</keyword>
<dbReference type="PIRSF" id="PIRSF000136">
    <property type="entry name" value="LGO_GLO"/>
    <property type="match status" value="1"/>
</dbReference>
<dbReference type="Gene3D" id="3.30.70.2530">
    <property type="match status" value="1"/>
</dbReference>
<dbReference type="Pfam" id="PF01565">
    <property type="entry name" value="FAD_binding_4"/>
    <property type="match status" value="1"/>
</dbReference>
<dbReference type="Pfam" id="PF04030">
    <property type="entry name" value="ALO"/>
    <property type="match status" value="1"/>
</dbReference>
<organism evidence="3 4">
    <name type="scientific">Phytohabitans kaempferiae</name>
    <dbReference type="NCBI Taxonomy" id="1620943"/>
    <lineage>
        <taxon>Bacteria</taxon>
        <taxon>Bacillati</taxon>
        <taxon>Actinomycetota</taxon>
        <taxon>Actinomycetes</taxon>
        <taxon>Micromonosporales</taxon>
        <taxon>Micromonosporaceae</taxon>
    </lineage>
</organism>
<protein>
    <submittedName>
        <fullName evidence="3">D-arabinono-1,4-lactone oxidase</fullName>
    </submittedName>
</protein>
<dbReference type="EMBL" id="JBHLUH010000025">
    <property type="protein sequence ID" value="MFC0529151.1"/>
    <property type="molecule type" value="Genomic_DNA"/>
</dbReference>
<gene>
    <name evidence="3" type="ORF">ACFFIA_15950</name>
</gene>
<dbReference type="InterPro" id="IPR010031">
    <property type="entry name" value="FAD_lactone_oxidase-like"/>
</dbReference>
<dbReference type="Proteomes" id="UP001589867">
    <property type="component" value="Unassembled WGS sequence"/>
</dbReference>
<evidence type="ECO:0000259" key="2">
    <source>
        <dbReference type="PROSITE" id="PS51387"/>
    </source>
</evidence>
<dbReference type="InterPro" id="IPR016169">
    <property type="entry name" value="FAD-bd_PCMH_sub2"/>
</dbReference>
<dbReference type="InterPro" id="IPR016167">
    <property type="entry name" value="FAD-bd_PCMH_sub1"/>
</dbReference>
<dbReference type="Gene3D" id="3.30.465.10">
    <property type="match status" value="1"/>
</dbReference>
<dbReference type="Gene3D" id="1.10.45.10">
    <property type="entry name" value="Vanillyl-alcohol Oxidase, Chain A, domain 4"/>
    <property type="match status" value="1"/>
</dbReference>
<dbReference type="Gene3D" id="3.30.70.2520">
    <property type="match status" value="1"/>
</dbReference>
<comment type="caution">
    <text evidence="3">The sequence shown here is derived from an EMBL/GenBank/DDBJ whole genome shotgun (WGS) entry which is preliminary data.</text>
</comment>
<reference evidence="3 4" key="1">
    <citation type="submission" date="2024-09" db="EMBL/GenBank/DDBJ databases">
        <authorList>
            <person name="Sun Q."/>
            <person name="Mori K."/>
        </authorList>
    </citation>
    <scope>NUCLEOTIDE SEQUENCE [LARGE SCALE GENOMIC DNA]</scope>
    <source>
        <strain evidence="3 4">TBRC 3947</strain>
    </source>
</reference>
<dbReference type="Gene3D" id="3.30.43.10">
    <property type="entry name" value="Uridine Diphospho-n-acetylenolpyruvylglucosamine Reductase, domain 2"/>
    <property type="match status" value="1"/>
</dbReference>
<dbReference type="InterPro" id="IPR036318">
    <property type="entry name" value="FAD-bd_PCMH-like_sf"/>
</dbReference>
<dbReference type="PANTHER" id="PTHR43762:SF1">
    <property type="entry name" value="D-ARABINONO-1,4-LACTONE OXIDASE"/>
    <property type="match status" value="1"/>
</dbReference>
<evidence type="ECO:0000256" key="1">
    <source>
        <dbReference type="ARBA" id="ARBA00023002"/>
    </source>
</evidence>
<evidence type="ECO:0000313" key="4">
    <source>
        <dbReference type="Proteomes" id="UP001589867"/>
    </source>
</evidence>
<dbReference type="InterPro" id="IPR006094">
    <property type="entry name" value="Oxid_FAD_bind_N"/>
</dbReference>
<sequence>MRDQDLDERISNWAGNVTFTAGRLHRPSTVAELRSLVAGARRIHALGTGHSFSRVADSPGDLVTVAGLPPVMDIDTTTSTVTVSAGLRYGELAQYLHDQGYALHNLGSLPHLSVAGACATGTHGSGVRNGGLATAVTSLELVTAGGELVTLARGEERFDAAVVGLGAFGVATRLTLELQPTFEVEQYVYDALPFDTLRDHFTEVMAVAYSVSAFTDWTGPTVRSVWVKRRTDEPLPPPTEWLGAVRADGPRHPIPGMPVENCTEQLGVPGPWHARLPHFRLEFTPSSGEELQSEYFVAREDAAAALEALDTVRDRIAPVLQICEIRTIAADRQWLSPAYGRDSVAVHFTWVKDAAAVTPVLGAIEERLAPFGARPHWGKVFEVAPEVVAERYPRLRDAAALARRHDPDGVFRNAMLDRYLAENAGG</sequence>
<evidence type="ECO:0000313" key="3">
    <source>
        <dbReference type="EMBL" id="MFC0529151.1"/>
    </source>
</evidence>
<proteinExistence type="predicted"/>
<dbReference type="InterPro" id="IPR016166">
    <property type="entry name" value="FAD-bd_PCMH"/>
</dbReference>
<dbReference type="RefSeq" id="WP_377251623.1">
    <property type="nucleotide sequence ID" value="NZ_JBHLUH010000025.1"/>
</dbReference>
<dbReference type="InterPro" id="IPR016171">
    <property type="entry name" value="Vanillyl_alc_oxidase_C-sub2"/>
</dbReference>
<name>A0ABV6M371_9ACTN</name>
<dbReference type="PROSITE" id="PS51387">
    <property type="entry name" value="FAD_PCMH"/>
    <property type="match status" value="1"/>
</dbReference>
<keyword evidence="1" id="KW-0560">Oxidoreductase</keyword>